<dbReference type="Pfam" id="PF00126">
    <property type="entry name" value="HTH_1"/>
    <property type="match status" value="1"/>
</dbReference>
<dbReference type="GO" id="GO:0003677">
    <property type="term" value="F:DNA binding"/>
    <property type="evidence" value="ECO:0007669"/>
    <property type="project" value="UniProtKB-KW"/>
</dbReference>
<feature type="domain" description="HTH lysR-type" evidence="5">
    <location>
        <begin position="1"/>
        <end position="58"/>
    </location>
</feature>
<evidence type="ECO:0000256" key="1">
    <source>
        <dbReference type="ARBA" id="ARBA00009437"/>
    </source>
</evidence>
<evidence type="ECO:0000313" key="6">
    <source>
        <dbReference type="EMBL" id="RKN35716.1"/>
    </source>
</evidence>
<dbReference type="PRINTS" id="PR00039">
    <property type="entry name" value="HTHLYSR"/>
</dbReference>
<dbReference type="PANTHER" id="PTHR30419:SF31">
    <property type="entry name" value="BLR3139 PROTEIN"/>
    <property type="match status" value="1"/>
</dbReference>
<protein>
    <submittedName>
        <fullName evidence="6">LysR family transcriptional regulator</fullName>
    </submittedName>
</protein>
<organism evidence="6 7">
    <name type="scientific">Micromonospora musae</name>
    <dbReference type="NCBI Taxonomy" id="1894970"/>
    <lineage>
        <taxon>Bacteria</taxon>
        <taxon>Bacillati</taxon>
        <taxon>Actinomycetota</taxon>
        <taxon>Actinomycetes</taxon>
        <taxon>Micromonosporales</taxon>
        <taxon>Micromonosporaceae</taxon>
        <taxon>Micromonospora</taxon>
    </lineage>
</organism>
<accession>A0A3A9YMH4</accession>
<evidence type="ECO:0000256" key="3">
    <source>
        <dbReference type="ARBA" id="ARBA00023125"/>
    </source>
</evidence>
<dbReference type="GO" id="GO:0005829">
    <property type="term" value="C:cytosol"/>
    <property type="evidence" value="ECO:0007669"/>
    <property type="project" value="TreeGrafter"/>
</dbReference>
<dbReference type="SUPFAM" id="SSF53850">
    <property type="entry name" value="Periplasmic binding protein-like II"/>
    <property type="match status" value="1"/>
</dbReference>
<evidence type="ECO:0000256" key="4">
    <source>
        <dbReference type="ARBA" id="ARBA00023163"/>
    </source>
</evidence>
<reference evidence="6 7" key="1">
    <citation type="submission" date="2018-09" db="EMBL/GenBank/DDBJ databases">
        <title>Micromonospora sp. nov. MS1-9, isolated from a root of Musa sp.</title>
        <authorList>
            <person name="Kuncharoen N."/>
            <person name="Kudo T."/>
            <person name="Ohkuma M."/>
            <person name="Yuki M."/>
            <person name="Tanasupawat S."/>
        </authorList>
    </citation>
    <scope>NUCLEOTIDE SEQUENCE [LARGE SCALE GENOMIC DNA]</scope>
    <source>
        <strain evidence="6 7">MS1-9</strain>
    </source>
</reference>
<dbReference type="SUPFAM" id="SSF46785">
    <property type="entry name" value="Winged helix' DNA-binding domain"/>
    <property type="match status" value="1"/>
</dbReference>
<dbReference type="Gene3D" id="1.10.10.10">
    <property type="entry name" value="Winged helix-like DNA-binding domain superfamily/Winged helix DNA-binding domain"/>
    <property type="match status" value="1"/>
</dbReference>
<proteinExistence type="inferred from homology"/>
<comment type="similarity">
    <text evidence="1">Belongs to the LysR transcriptional regulatory family.</text>
</comment>
<dbReference type="InterPro" id="IPR036388">
    <property type="entry name" value="WH-like_DNA-bd_sf"/>
</dbReference>
<gene>
    <name evidence="6" type="ORF">D7044_05160</name>
</gene>
<dbReference type="EMBL" id="RAZT01000002">
    <property type="protein sequence ID" value="RKN35716.1"/>
    <property type="molecule type" value="Genomic_DNA"/>
</dbReference>
<keyword evidence="4" id="KW-0804">Transcription</keyword>
<dbReference type="FunFam" id="1.10.10.10:FF:000001">
    <property type="entry name" value="LysR family transcriptional regulator"/>
    <property type="match status" value="1"/>
</dbReference>
<dbReference type="Pfam" id="PF03466">
    <property type="entry name" value="LysR_substrate"/>
    <property type="match status" value="1"/>
</dbReference>
<dbReference type="Gene3D" id="3.40.190.290">
    <property type="match status" value="1"/>
</dbReference>
<evidence type="ECO:0000313" key="7">
    <source>
        <dbReference type="Proteomes" id="UP000275865"/>
    </source>
</evidence>
<dbReference type="InterPro" id="IPR000847">
    <property type="entry name" value="LysR_HTH_N"/>
</dbReference>
<dbReference type="GO" id="GO:0003700">
    <property type="term" value="F:DNA-binding transcription factor activity"/>
    <property type="evidence" value="ECO:0007669"/>
    <property type="project" value="InterPro"/>
</dbReference>
<dbReference type="AlphaFoldDB" id="A0A3A9YMH4"/>
<evidence type="ECO:0000256" key="2">
    <source>
        <dbReference type="ARBA" id="ARBA00023015"/>
    </source>
</evidence>
<evidence type="ECO:0000259" key="5">
    <source>
        <dbReference type="PROSITE" id="PS50931"/>
    </source>
</evidence>
<comment type="caution">
    <text evidence="6">The sequence shown here is derived from an EMBL/GenBank/DDBJ whole genome shotgun (WGS) entry which is preliminary data.</text>
</comment>
<keyword evidence="2" id="KW-0805">Transcription regulation</keyword>
<dbReference type="PANTHER" id="PTHR30419">
    <property type="entry name" value="HTH-TYPE TRANSCRIPTIONAL REGULATOR YBHD"/>
    <property type="match status" value="1"/>
</dbReference>
<keyword evidence="3" id="KW-0238">DNA-binding</keyword>
<dbReference type="InterPro" id="IPR005119">
    <property type="entry name" value="LysR_subst-bd"/>
</dbReference>
<dbReference type="InterPro" id="IPR036390">
    <property type="entry name" value="WH_DNA-bd_sf"/>
</dbReference>
<dbReference type="Proteomes" id="UP000275865">
    <property type="component" value="Unassembled WGS sequence"/>
</dbReference>
<sequence length="314" mass="33157">MQLRQLEYFLAVAAEQSFTRAATRLHVVQSAVSAAISGLERELGATLFDRSAQGVVLTAAGEALLPKARTTLDTARAARDAVQRAGRELGGSIAIGCLSGVGGIDFAGLLGRFHTRHPLVRLWLRTAESDGSAGLARSLADGELDVAFLGIGARPFPQLHTRRLLRLPQVLAVPATHPLASRNTVTLTEVAGERFIDYPVGYATRTATDQAFAAAGLERTIAMEVSDVAVAADFVAHGLGVAFLPARALPAGTGIKALPLDDQSLEWSLHVATARHRRVGAATAALLKLVDEHLEPAAWRTARHGKARPGSRIG</sequence>
<name>A0A3A9YMH4_9ACTN</name>
<dbReference type="InterPro" id="IPR050950">
    <property type="entry name" value="HTH-type_LysR_regulators"/>
</dbReference>
<dbReference type="PROSITE" id="PS50931">
    <property type="entry name" value="HTH_LYSR"/>
    <property type="match status" value="1"/>
</dbReference>